<name>A0A2I0AR83_9ASPA</name>
<evidence type="ECO:0000256" key="1">
    <source>
        <dbReference type="SAM" id="MobiDB-lite"/>
    </source>
</evidence>
<gene>
    <name evidence="2" type="ORF">AXF42_Ash019285</name>
</gene>
<feature type="region of interest" description="Disordered" evidence="1">
    <location>
        <begin position="14"/>
        <end position="39"/>
    </location>
</feature>
<organism evidence="2 3">
    <name type="scientific">Apostasia shenzhenica</name>
    <dbReference type="NCBI Taxonomy" id="1088818"/>
    <lineage>
        <taxon>Eukaryota</taxon>
        <taxon>Viridiplantae</taxon>
        <taxon>Streptophyta</taxon>
        <taxon>Embryophyta</taxon>
        <taxon>Tracheophyta</taxon>
        <taxon>Spermatophyta</taxon>
        <taxon>Magnoliopsida</taxon>
        <taxon>Liliopsida</taxon>
        <taxon>Asparagales</taxon>
        <taxon>Orchidaceae</taxon>
        <taxon>Apostasioideae</taxon>
        <taxon>Apostasia</taxon>
    </lineage>
</organism>
<proteinExistence type="predicted"/>
<evidence type="ECO:0000313" key="2">
    <source>
        <dbReference type="EMBL" id="PKA58059.1"/>
    </source>
</evidence>
<keyword evidence="3" id="KW-1185">Reference proteome</keyword>
<accession>A0A2I0AR83</accession>
<feature type="compositionally biased region" description="Low complexity" evidence="1">
    <location>
        <begin position="16"/>
        <end position="33"/>
    </location>
</feature>
<dbReference type="AlphaFoldDB" id="A0A2I0AR83"/>
<sequence>MVARLLAFCSCRAEPSPRLASPSRASASRRSAPCTTSQSVCARLRPSRTPRSTTARLFHVSGPRGLLAHDQPVLLALSPLLTQHCRWGS</sequence>
<evidence type="ECO:0000313" key="3">
    <source>
        <dbReference type="Proteomes" id="UP000236161"/>
    </source>
</evidence>
<reference evidence="2 3" key="1">
    <citation type="journal article" date="2017" name="Nature">
        <title>The Apostasia genome and the evolution of orchids.</title>
        <authorList>
            <person name="Zhang G.Q."/>
            <person name="Liu K.W."/>
            <person name="Li Z."/>
            <person name="Lohaus R."/>
            <person name="Hsiao Y.Y."/>
            <person name="Niu S.C."/>
            <person name="Wang J.Y."/>
            <person name="Lin Y.C."/>
            <person name="Xu Q."/>
            <person name="Chen L.J."/>
            <person name="Yoshida K."/>
            <person name="Fujiwara S."/>
            <person name="Wang Z.W."/>
            <person name="Zhang Y.Q."/>
            <person name="Mitsuda N."/>
            <person name="Wang M."/>
            <person name="Liu G.H."/>
            <person name="Pecoraro L."/>
            <person name="Huang H.X."/>
            <person name="Xiao X.J."/>
            <person name="Lin M."/>
            <person name="Wu X.Y."/>
            <person name="Wu W.L."/>
            <person name="Chen Y.Y."/>
            <person name="Chang S.B."/>
            <person name="Sakamoto S."/>
            <person name="Ohme-Takagi M."/>
            <person name="Yagi M."/>
            <person name="Zeng S.J."/>
            <person name="Shen C.Y."/>
            <person name="Yeh C.M."/>
            <person name="Luo Y.B."/>
            <person name="Tsai W.C."/>
            <person name="Van de Peer Y."/>
            <person name="Liu Z.J."/>
        </authorList>
    </citation>
    <scope>NUCLEOTIDE SEQUENCE [LARGE SCALE GENOMIC DNA]</scope>
    <source>
        <strain evidence="3">cv. Shenzhen</strain>
        <tissue evidence="2">Stem</tissue>
    </source>
</reference>
<protein>
    <submittedName>
        <fullName evidence="2">Uncharacterized protein</fullName>
    </submittedName>
</protein>
<dbReference type="Proteomes" id="UP000236161">
    <property type="component" value="Unassembled WGS sequence"/>
</dbReference>
<dbReference type="EMBL" id="KZ451957">
    <property type="protein sequence ID" value="PKA58059.1"/>
    <property type="molecule type" value="Genomic_DNA"/>
</dbReference>